<dbReference type="RefSeq" id="WP_246380371.1">
    <property type="nucleotide sequence ID" value="NZ_BAABAM010000015.1"/>
</dbReference>
<dbReference type="AlphaFoldDB" id="A0A7W0CV80"/>
<accession>A0A7W0CV80</accession>
<reference evidence="1 2" key="1">
    <citation type="submission" date="2020-07" db="EMBL/GenBank/DDBJ databases">
        <title>Genomic Encyclopedia of Type Strains, Phase IV (KMG-IV): sequencing the most valuable type-strain genomes for metagenomic binning, comparative biology and taxonomic classification.</title>
        <authorList>
            <person name="Goeker M."/>
        </authorList>
    </citation>
    <scope>NUCLEOTIDE SEQUENCE [LARGE SCALE GENOMIC DNA]</scope>
    <source>
        <strain evidence="1 2">DSM 45533</strain>
    </source>
</reference>
<gene>
    <name evidence="1" type="ORF">HNR30_009206</name>
</gene>
<keyword evidence="2" id="KW-1185">Reference proteome</keyword>
<dbReference type="Proteomes" id="UP000530928">
    <property type="component" value="Unassembled WGS sequence"/>
</dbReference>
<proteinExistence type="predicted"/>
<sequence length="198" mass="21940">MLTSFKSLKQQPFPLMVAQFGDPLVTHRGALQLGAQATDKPSCDLWAKGLWSGTTLSRAGRTGLIGMASLLDIRDAPFIGTYAAQVIIHAPEKLLDELTHAPASECATITMSDNQNEWRVRLERSPVQVRGAGEVDAYRLVAEKGAEPTIWMARLRHGPYVMEVRFADSEVKEQTVAVPVMFQDLLDHSFARLRKKLP</sequence>
<dbReference type="EMBL" id="JACDUR010000013">
    <property type="protein sequence ID" value="MBA2897800.1"/>
    <property type="molecule type" value="Genomic_DNA"/>
</dbReference>
<evidence type="ECO:0000313" key="2">
    <source>
        <dbReference type="Proteomes" id="UP000530928"/>
    </source>
</evidence>
<evidence type="ECO:0000313" key="1">
    <source>
        <dbReference type="EMBL" id="MBA2897800.1"/>
    </source>
</evidence>
<protein>
    <submittedName>
        <fullName evidence="1">Uncharacterized protein</fullName>
    </submittedName>
</protein>
<name>A0A7W0CV80_9ACTN</name>
<comment type="caution">
    <text evidence="1">The sequence shown here is derived from an EMBL/GenBank/DDBJ whole genome shotgun (WGS) entry which is preliminary data.</text>
</comment>
<organism evidence="1 2">
    <name type="scientific">Nonomuraea soli</name>
    <dbReference type="NCBI Taxonomy" id="1032476"/>
    <lineage>
        <taxon>Bacteria</taxon>
        <taxon>Bacillati</taxon>
        <taxon>Actinomycetota</taxon>
        <taxon>Actinomycetes</taxon>
        <taxon>Streptosporangiales</taxon>
        <taxon>Streptosporangiaceae</taxon>
        <taxon>Nonomuraea</taxon>
    </lineage>
</organism>